<organism evidence="2 3">
    <name type="scientific">Novipirellula artificiosorum</name>
    <dbReference type="NCBI Taxonomy" id="2528016"/>
    <lineage>
        <taxon>Bacteria</taxon>
        <taxon>Pseudomonadati</taxon>
        <taxon>Planctomycetota</taxon>
        <taxon>Planctomycetia</taxon>
        <taxon>Pirellulales</taxon>
        <taxon>Pirellulaceae</taxon>
        <taxon>Novipirellula</taxon>
    </lineage>
</organism>
<gene>
    <name evidence="2" type="ORF">Poly41_25090</name>
</gene>
<name>A0A5C6DQU9_9BACT</name>
<protein>
    <recommendedName>
        <fullName evidence="4">Alpha/beta hydrolase family protein</fullName>
    </recommendedName>
</protein>
<sequence length="356" mass="39587" precursor="true">MTMLRHYNRPLSTLAFLMAMAISVCAEPATSIEAPSEKLSSPHASTLPPPQQINAALPANLPAQLGDRIWLINTRSMTQCTCCADLDAPAFTVARMTCNGATTRSSLGEYLAEIRSDRPLVIYVHGYRFDYCEAVERGLYVYRQTEARRCSGPVDWVIWSWPSERTEFITRDVREKAKYADTQGLYLAWLLREQVRRSVKTKLIGYSLGGRVVTGSLHALAGGSLGHRTLPGESVRSAKVDVGLIAPAVERDWLSPGEYHGLATSNIEDLLLMYNQRDIVLKRYWFIDKVRGAVALGLGRMQSFAPRVDGTQINLRARDCSRSIGIAHDELDYYKQSCGAGREMAKLISDPSVGQR</sequence>
<dbReference type="EMBL" id="SJPV01000003">
    <property type="protein sequence ID" value="TWU39653.1"/>
    <property type="molecule type" value="Genomic_DNA"/>
</dbReference>
<keyword evidence="1" id="KW-0732">Signal</keyword>
<feature type="chain" id="PRO_5022900271" description="Alpha/beta hydrolase family protein" evidence="1">
    <location>
        <begin position="27"/>
        <end position="356"/>
    </location>
</feature>
<dbReference type="InterPro" id="IPR010297">
    <property type="entry name" value="DUF900_hydrolase"/>
</dbReference>
<dbReference type="OrthoDB" id="241925at2"/>
<evidence type="ECO:0000313" key="2">
    <source>
        <dbReference type="EMBL" id="TWU39653.1"/>
    </source>
</evidence>
<evidence type="ECO:0008006" key="4">
    <source>
        <dbReference type="Google" id="ProtNLM"/>
    </source>
</evidence>
<evidence type="ECO:0000256" key="1">
    <source>
        <dbReference type="SAM" id="SignalP"/>
    </source>
</evidence>
<evidence type="ECO:0000313" key="3">
    <source>
        <dbReference type="Proteomes" id="UP000319143"/>
    </source>
</evidence>
<keyword evidence="3" id="KW-1185">Reference proteome</keyword>
<accession>A0A5C6DQU9</accession>
<dbReference type="Pfam" id="PF05990">
    <property type="entry name" value="DUF900"/>
    <property type="match status" value="1"/>
</dbReference>
<feature type="signal peptide" evidence="1">
    <location>
        <begin position="1"/>
        <end position="26"/>
    </location>
</feature>
<comment type="caution">
    <text evidence="2">The sequence shown here is derived from an EMBL/GenBank/DDBJ whole genome shotgun (WGS) entry which is preliminary data.</text>
</comment>
<dbReference type="Proteomes" id="UP000319143">
    <property type="component" value="Unassembled WGS sequence"/>
</dbReference>
<proteinExistence type="predicted"/>
<dbReference type="AlphaFoldDB" id="A0A5C6DQU9"/>
<reference evidence="2 3" key="1">
    <citation type="submission" date="2019-02" db="EMBL/GenBank/DDBJ databases">
        <title>Deep-cultivation of Planctomycetes and their phenomic and genomic characterization uncovers novel biology.</title>
        <authorList>
            <person name="Wiegand S."/>
            <person name="Jogler M."/>
            <person name="Boedeker C."/>
            <person name="Pinto D."/>
            <person name="Vollmers J."/>
            <person name="Rivas-Marin E."/>
            <person name="Kohn T."/>
            <person name="Peeters S.H."/>
            <person name="Heuer A."/>
            <person name="Rast P."/>
            <person name="Oberbeckmann S."/>
            <person name="Bunk B."/>
            <person name="Jeske O."/>
            <person name="Meyerdierks A."/>
            <person name="Storesund J.E."/>
            <person name="Kallscheuer N."/>
            <person name="Luecker S."/>
            <person name="Lage O.M."/>
            <person name="Pohl T."/>
            <person name="Merkel B.J."/>
            <person name="Hornburger P."/>
            <person name="Mueller R.-W."/>
            <person name="Bruemmer F."/>
            <person name="Labrenz M."/>
            <person name="Spormann A.M."/>
            <person name="Op Den Camp H."/>
            <person name="Overmann J."/>
            <person name="Amann R."/>
            <person name="Jetten M.S.M."/>
            <person name="Mascher T."/>
            <person name="Medema M.H."/>
            <person name="Devos D.P."/>
            <person name="Kaster A.-K."/>
            <person name="Ovreas L."/>
            <person name="Rohde M."/>
            <person name="Galperin M.Y."/>
            <person name="Jogler C."/>
        </authorList>
    </citation>
    <scope>NUCLEOTIDE SEQUENCE [LARGE SCALE GENOMIC DNA]</scope>
    <source>
        <strain evidence="2 3">Poly41</strain>
    </source>
</reference>